<keyword evidence="5 8" id="KW-0256">Endoplasmic reticulum</keyword>
<comment type="subunit">
    <text evidence="8">Component of the oligosaccharyltransferase (OST) complex.</text>
</comment>
<feature type="transmembrane region" description="Helical" evidence="8">
    <location>
        <begin position="432"/>
        <end position="455"/>
    </location>
</feature>
<feature type="signal peptide" evidence="8">
    <location>
        <begin position="1"/>
        <end position="23"/>
    </location>
</feature>
<keyword evidence="6 8" id="KW-1133">Transmembrane helix</keyword>
<comment type="similarity">
    <text evidence="3 8">Belongs to the DDOST 48 kDa subunit family.</text>
</comment>
<keyword evidence="7 8" id="KW-0472">Membrane</keyword>
<comment type="pathway">
    <text evidence="2 8">Protein modification; protein glycosylation.</text>
</comment>
<keyword evidence="4 8" id="KW-0812">Transmembrane</keyword>
<comment type="subcellular location">
    <subcellularLocation>
        <location evidence="8">Endoplasmic reticulum membrane</location>
        <topology evidence="8">Single-pass type I membrane protein</topology>
    </subcellularLocation>
    <subcellularLocation>
        <location evidence="1">Membrane</location>
        <topology evidence="1">Single-pass type I membrane protein</topology>
    </subcellularLocation>
</comment>
<organism evidence="11 12">
    <name type="scientific">Orbilia brochopaga</name>
    <dbReference type="NCBI Taxonomy" id="3140254"/>
    <lineage>
        <taxon>Eukaryota</taxon>
        <taxon>Fungi</taxon>
        <taxon>Dikarya</taxon>
        <taxon>Ascomycota</taxon>
        <taxon>Pezizomycotina</taxon>
        <taxon>Orbiliomycetes</taxon>
        <taxon>Orbiliales</taxon>
        <taxon>Orbiliaceae</taxon>
        <taxon>Orbilia</taxon>
    </lineage>
</organism>
<evidence type="ECO:0000313" key="12">
    <source>
        <dbReference type="Proteomes" id="UP001375240"/>
    </source>
</evidence>
<dbReference type="GO" id="GO:0008250">
    <property type="term" value="C:oligosaccharyltransferase complex"/>
    <property type="evidence" value="ECO:0007669"/>
    <property type="project" value="TreeGrafter"/>
</dbReference>
<dbReference type="EMBL" id="JAVHNQ010000011">
    <property type="protein sequence ID" value="KAK6336183.1"/>
    <property type="molecule type" value="Genomic_DNA"/>
</dbReference>
<protein>
    <recommendedName>
        <fullName evidence="8">Dolichyl-diphosphooligosaccharide--protein glycosyltransferase subunit WBP1</fullName>
        <shortName evidence="8">Oligosaccharyl transferase subunit WBP1</shortName>
    </recommendedName>
</protein>
<proteinExistence type="inferred from homology"/>
<accession>A0AAV9U8E4</accession>
<dbReference type="Proteomes" id="UP001375240">
    <property type="component" value="Unassembled WGS sequence"/>
</dbReference>
<reference evidence="11 12" key="1">
    <citation type="submission" date="2019-10" db="EMBL/GenBank/DDBJ databases">
        <authorList>
            <person name="Palmer J.M."/>
        </authorList>
    </citation>
    <scope>NUCLEOTIDE SEQUENCE [LARGE SCALE GENOMIC DNA]</scope>
    <source>
        <strain evidence="11 12">TWF696</strain>
    </source>
</reference>
<dbReference type="InterPro" id="IPR055459">
    <property type="entry name" value="OST48_MD"/>
</dbReference>
<dbReference type="PANTHER" id="PTHR10830">
    <property type="entry name" value="DOLICHYL-DIPHOSPHOOLIGOSACCHARIDE--PROTEIN GLYCOSYLTRANSFERASE 48 KDA SUBUNIT"/>
    <property type="match status" value="1"/>
</dbReference>
<gene>
    <name evidence="11" type="primary">WBP1</name>
    <name evidence="11" type="ORF">TWF696_001746</name>
</gene>
<evidence type="ECO:0000256" key="6">
    <source>
        <dbReference type="ARBA" id="ARBA00022989"/>
    </source>
</evidence>
<sequence length="468" mass="51376">MARLRLWSVVTALLAGFVSVSRGLSLTGPRTLLVVEEETKELFKTLMSDLEARGFQLDIRSAKSESLNLFQHEERAYDNIVILPSKLKGLGPNLQSSSFLKHASAGGNLLVLLPSDPDGSVPSAISELAGQVDVILPPKGFTVVSHFDKADPVDAEHTTLLLDLPTFPDHTKNYFASGDDSSAKIIYKGAGLAVGNSPLVQPILTAPRFAYSYDAKEASGYADDESVFSAGQQLTLVAGVQTRNNARITFVSGGDIFADASFTKIAKTNKMSANRAFAKDVTAWTFKETGVLNVDVVEHWGVEFGPNIINGNVYRIKSDVTFSIALSEYSYDHFTPYTVPENDALQLEFTMLDPYYRIPLTPATTKLGLQGTYKNSTVYTTTFRTPDQHGVFTFAVNYKRPFLSNVHEKRAVTVRHFAHNEWTRSWGISGSWPWIGGVWVVVAGWIAFVGVWLWSKPVVPVAGGKKKQ</sequence>
<evidence type="ECO:0000313" key="11">
    <source>
        <dbReference type="EMBL" id="KAK6336183.1"/>
    </source>
</evidence>
<comment type="function">
    <text evidence="8">Subunit of the oligosaccharyl transferase (OST) complex that catalyzes the initial transfer of a defined glycan (Glc(3)Man(9)GlcNAc(2) in eukaryotes) from the lipid carrier dolichol-pyrophosphate to an asparagine residue within an Asn-X-Ser/Thr consensus motif in nascent polypeptide chains, the first step in protein N-glycosylation. N-glycosylation occurs cotranslationally and the complex associates with the Sec61 complex at the channel-forming translocon complex that mediates protein translocation across the endoplasmic reticulum (ER).</text>
</comment>
<evidence type="ECO:0000256" key="3">
    <source>
        <dbReference type="ARBA" id="ARBA00008743"/>
    </source>
</evidence>
<comment type="caution">
    <text evidence="11">The sequence shown here is derived from an EMBL/GenBank/DDBJ whole genome shotgun (WGS) entry which is preliminary data.</text>
</comment>
<dbReference type="GO" id="GO:0018279">
    <property type="term" value="P:protein N-linked glycosylation via asparagine"/>
    <property type="evidence" value="ECO:0007669"/>
    <property type="project" value="UniProtKB-UniRule"/>
</dbReference>
<dbReference type="AlphaFoldDB" id="A0AAV9U8E4"/>
<evidence type="ECO:0000256" key="4">
    <source>
        <dbReference type="ARBA" id="ARBA00022692"/>
    </source>
</evidence>
<evidence type="ECO:0000256" key="8">
    <source>
        <dbReference type="RuleBase" id="RU361142"/>
    </source>
</evidence>
<feature type="domain" description="OST48 N-terminal" evidence="9">
    <location>
        <begin position="30"/>
        <end position="285"/>
    </location>
</feature>
<name>A0AAV9U8E4_9PEZI</name>
<dbReference type="Pfam" id="PF03345">
    <property type="entry name" value="OST48_N"/>
    <property type="match status" value="1"/>
</dbReference>
<dbReference type="InterPro" id="IPR005013">
    <property type="entry name" value="DDOST_48_kDa_subunit"/>
</dbReference>
<dbReference type="GO" id="GO:0016740">
    <property type="term" value="F:transferase activity"/>
    <property type="evidence" value="ECO:0007669"/>
    <property type="project" value="UniProtKB-KW"/>
</dbReference>
<evidence type="ECO:0000256" key="1">
    <source>
        <dbReference type="ARBA" id="ARBA00004479"/>
    </source>
</evidence>
<dbReference type="Pfam" id="PF23358">
    <property type="entry name" value="OST48_MD"/>
    <property type="match status" value="1"/>
</dbReference>
<keyword evidence="8" id="KW-0732">Signal</keyword>
<evidence type="ECO:0000256" key="5">
    <source>
        <dbReference type="ARBA" id="ARBA00022824"/>
    </source>
</evidence>
<evidence type="ECO:0000256" key="2">
    <source>
        <dbReference type="ARBA" id="ARBA00004922"/>
    </source>
</evidence>
<evidence type="ECO:0000259" key="10">
    <source>
        <dbReference type="Pfam" id="PF23358"/>
    </source>
</evidence>
<dbReference type="InterPro" id="IPR055457">
    <property type="entry name" value="OST48_N"/>
</dbReference>
<feature type="domain" description="OST48 middle" evidence="10">
    <location>
        <begin position="312"/>
        <end position="456"/>
    </location>
</feature>
<keyword evidence="11" id="KW-0808">Transferase</keyword>
<feature type="chain" id="PRO_5043106596" description="Dolichyl-diphosphooligosaccharide--protein glycosyltransferase subunit WBP1" evidence="8">
    <location>
        <begin position="24"/>
        <end position="468"/>
    </location>
</feature>
<keyword evidence="12" id="KW-1185">Reference proteome</keyword>
<evidence type="ECO:0000259" key="9">
    <source>
        <dbReference type="Pfam" id="PF03345"/>
    </source>
</evidence>
<dbReference type="PANTHER" id="PTHR10830:SF0">
    <property type="entry name" value="DOLICHYL-DIPHOSPHOOLIGOSACCHARIDE--PROTEIN GLYCOSYLTRANSFERASE 48 KDA SUBUNIT"/>
    <property type="match status" value="1"/>
</dbReference>
<evidence type="ECO:0000256" key="7">
    <source>
        <dbReference type="ARBA" id="ARBA00023136"/>
    </source>
</evidence>